<feature type="chain" id="PRO_5004156668" evidence="2">
    <location>
        <begin position="25"/>
        <end position="151"/>
    </location>
</feature>
<dbReference type="Bgee" id="WBGene00001859">
    <property type="expression patterns" value="Expressed in adult organism and 1 other cell type or tissue"/>
</dbReference>
<dbReference type="InterPro" id="IPR036388">
    <property type="entry name" value="WH-like_DNA-bd_sf"/>
</dbReference>
<feature type="region of interest" description="Disordered" evidence="1">
    <location>
        <begin position="109"/>
        <end position="151"/>
    </location>
</feature>
<dbReference type="KEGG" id="cel:CELE_T05E8.2"/>
<evidence type="ECO:0000259" key="3">
    <source>
        <dbReference type="PROSITE" id="PS51504"/>
    </source>
</evidence>
<gene>
    <name evidence="4 6" type="primary">hil-8</name>
    <name evidence="4" type="ORF">CELE_T05E8.2</name>
    <name evidence="6" type="ORF">T05E8.2</name>
</gene>
<feature type="domain" description="H15" evidence="3">
    <location>
        <begin position="27"/>
        <end position="113"/>
    </location>
</feature>
<dbReference type="UCSC" id="T05E8.2">
    <property type="organism name" value="c. elegans"/>
</dbReference>
<evidence type="ECO:0000256" key="2">
    <source>
        <dbReference type="SAM" id="SignalP"/>
    </source>
</evidence>
<dbReference type="eggNOG" id="KOG2464">
    <property type="taxonomic scope" value="Eukaryota"/>
</dbReference>
<evidence type="ECO:0000313" key="4">
    <source>
        <dbReference type="EMBL" id="CCD63907.1"/>
    </source>
</evidence>
<keyword evidence="5" id="KW-1185">Reference proteome</keyword>
<accession>O01597</accession>
<dbReference type="PIR" id="T29622">
    <property type="entry name" value="T29622"/>
</dbReference>
<dbReference type="GO" id="GO:0003677">
    <property type="term" value="F:DNA binding"/>
    <property type="evidence" value="ECO:0007669"/>
    <property type="project" value="InterPro"/>
</dbReference>
<dbReference type="WormBase" id="T05E8.2">
    <property type="protein sequence ID" value="CE34363"/>
    <property type="gene ID" value="WBGene00001859"/>
    <property type="gene designation" value="hil-8"/>
</dbReference>
<dbReference type="HOGENOM" id="CLU_1733115_0_0_1"/>
<dbReference type="Pfam" id="PF00538">
    <property type="entry name" value="Linker_histone"/>
    <property type="match status" value="1"/>
</dbReference>
<dbReference type="GO" id="GO:0000786">
    <property type="term" value="C:nucleosome"/>
    <property type="evidence" value="ECO:0007669"/>
    <property type="project" value="InterPro"/>
</dbReference>
<dbReference type="STRING" id="6239.T05E8.2.1"/>
<dbReference type="RefSeq" id="NP_491603.2">
    <property type="nucleotide sequence ID" value="NM_059202.5"/>
</dbReference>
<organism evidence="4 5">
    <name type="scientific">Caenorhabditis elegans</name>
    <dbReference type="NCBI Taxonomy" id="6239"/>
    <lineage>
        <taxon>Eukaryota</taxon>
        <taxon>Metazoa</taxon>
        <taxon>Ecdysozoa</taxon>
        <taxon>Nematoda</taxon>
        <taxon>Chromadorea</taxon>
        <taxon>Rhabditida</taxon>
        <taxon>Rhabditina</taxon>
        <taxon>Rhabditomorpha</taxon>
        <taxon>Rhabditoidea</taxon>
        <taxon>Rhabditidae</taxon>
        <taxon>Peloderinae</taxon>
        <taxon>Caenorhabditis</taxon>
    </lineage>
</organism>
<name>O01597_CAEEL</name>
<feature type="signal peptide" evidence="2">
    <location>
        <begin position="1"/>
        <end position="24"/>
    </location>
</feature>
<dbReference type="InParanoid" id="O01597"/>
<dbReference type="GO" id="GO:0006334">
    <property type="term" value="P:nucleosome assembly"/>
    <property type="evidence" value="ECO:0007669"/>
    <property type="project" value="InterPro"/>
</dbReference>
<dbReference type="InterPro" id="IPR005818">
    <property type="entry name" value="Histone_H1/H5_H15"/>
</dbReference>
<evidence type="ECO:0000313" key="5">
    <source>
        <dbReference type="Proteomes" id="UP000001940"/>
    </source>
</evidence>
<dbReference type="Gene3D" id="1.10.10.10">
    <property type="entry name" value="Winged helix-like DNA-binding domain superfamily/Winged helix DNA-binding domain"/>
    <property type="match status" value="1"/>
</dbReference>
<dbReference type="SMR" id="O01597"/>
<keyword evidence="2" id="KW-0732">Signal</keyword>
<evidence type="ECO:0000256" key="1">
    <source>
        <dbReference type="SAM" id="MobiDB-lite"/>
    </source>
</evidence>
<dbReference type="PaxDb" id="6239-T05E8.2"/>
<evidence type="ECO:0000313" key="6">
    <source>
        <dbReference type="WormBase" id="T05E8.2"/>
    </source>
</evidence>
<sequence length="151" mass="16987">MGSEKCSILSWFFIFAMIPPILRSTKSHAKRLTYKDMIVEIKVLNDPEGATRFAILKYIDEKWKTITKAKAKDQPKDKGAEKTIRTFYRTAIYDLRKDGVIQYTTRETFALTTQDPQNSPLKKSPSRAAAGGKGDSKAQGDNESSSSEDDD</sequence>
<feature type="compositionally biased region" description="Polar residues" evidence="1">
    <location>
        <begin position="109"/>
        <end position="121"/>
    </location>
</feature>
<dbReference type="AlphaFoldDB" id="O01597"/>
<dbReference type="GeneID" id="188129"/>
<dbReference type="PROSITE" id="PS51504">
    <property type="entry name" value="H15"/>
    <property type="match status" value="1"/>
</dbReference>
<proteinExistence type="predicted"/>
<dbReference type="CTD" id="188129"/>
<dbReference type="Proteomes" id="UP000001940">
    <property type="component" value="Chromosome I"/>
</dbReference>
<dbReference type="EMBL" id="BX284601">
    <property type="protein sequence ID" value="CCD63907.1"/>
    <property type="molecule type" value="Genomic_DNA"/>
</dbReference>
<protein>
    <submittedName>
        <fullName evidence="4">H15 domain-containing protein</fullName>
    </submittedName>
</protein>
<dbReference type="AGR" id="WB:WBGene00001859"/>
<reference evidence="4 5" key="1">
    <citation type="journal article" date="1998" name="Science">
        <title>Genome sequence of the nematode C. elegans: a platform for investigating biology.</title>
        <authorList>
            <consortium name="The C. elegans sequencing consortium"/>
            <person name="Sulson J.E."/>
            <person name="Waterston R."/>
        </authorList>
    </citation>
    <scope>NUCLEOTIDE SEQUENCE [LARGE SCALE GENOMIC DNA]</scope>
    <source>
        <strain evidence="4 5">Bristol N2</strain>
    </source>
</reference>